<dbReference type="Gene3D" id="3.90.228.20">
    <property type="match status" value="1"/>
</dbReference>
<dbReference type="GO" id="GO:0005829">
    <property type="term" value="C:cytosol"/>
    <property type="evidence" value="ECO:0007669"/>
    <property type="project" value="TreeGrafter"/>
</dbReference>
<dbReference type="EMBL" id="JALJOQ010000026">
    <property type="protein sequence ID" value="KAK9808189.1"/>
    <property type="molecule type" value="Genomic_DNA"/>
</dbReference>
<comment type="subcellular location">
    <subcellularLocation>
        <location evidence="1">Cytoplasm</location>
    </subcellularLocation>
</comment>
<proteinExistence type="inferred from homology"/>
<evidence type="ECO:0000313" key="13">
    <source>
        <dbReference type="EMBL" id="KAK9808189.1"/>
    </source>
</evidence>
<evidence type="ECO:0000256" key="1">
    <source>
        <dbReference type="ARBA" id="ARBA00004496"/>
    </source>
</evidence>
<gene>
    <name evidence="13" type="ORF">WJX73_006738</name>
</gene>
<dbReference type="InterPro" id="IPR001272">
    <property type="entry name" value="PEP_carboxykinase_ATP"/>
</dbReference>
<dbReference type="Proteomes" id="UP001465755">
    <property type="component" value="Unassembled WGS sequence"/>
</dbReference>
<evidence type="ECO:0000256" key="8">
    <source>
        <dbReference type="ARBA" id="ARBA00022793"/>
    </source>
</evidence>
<evidence type="ECO:0000256" key="11">
    <source>
        <dbReference type="ARBA" id="ARBA00047371"/>
    </source>
</evidence>
<name>A0AAW1PJE2_9CHLO</name>
<accession>A0AAW1PJE2</accession>
<protein>
    <recommendedName>
        <fullName evidence="4">phosphoenolpyruvate carboxykinase (ATP)</fullName>
        <ecNumber evidence="4">4.1.1.49</ecNumber>
    </recommendedName>
</protein>
<keyword evidence="14" id="KW-1185">Reference proteome</keyword>
<evidence type="ECO:0000256" key="10">
    <source>
        <dbReference type="ARBA" id="ARBA00023239"/>
    </source>
</evidence>
<evidence type="ECO:0000313" key="14">
    <source>
        <dbReference type="Proteomes" id="UP001465755"/>
    </source>
</evidence>
<evidence type="ECO:0000256" key="9">
    <source>
        <dbReference type="ARBA" id="ARBA00022840"/>
    </source>
</evidence>
<dbReference type="InterPro" id="IPR008210">
    <property type="entry name" value="PEP_carboxykinase_N"/>
</dbReference>
<dbReference type="GO" id="GO:0006094">
    <property type="term" value="P:gluconeogenesis"/>
    <property type="evidence" value="ECO:0007669"/>
    <property type="project" value="UniProtKB-KW"/>
</dbReference>
<keyword evidence="5" id="KW-0312">Gluconeogenesis</keyword>
<evidence type="ECO:0000256" key="3">
    <source>
        <dbReference type="ARBA" id="ARBA00006052"/>
    </source>
</evidence>
<keyword evidence="7" id="KW-0547">Nucleotide-binding</keyword>
<evidence type="ECO:0000256" key="5">
    <source>
        <dbReference type="ARBA" id="ARBA00022432"/>
    </source>
</evidence>
<dbReference type="PANTHER" id="PTHR30031:SF0">
    <property type="entry name" value="PHOSPHOENOLPYRUVATE CARBOXYKINASE (ATP)"/>
    <property type="match status" value="1"/>
</dbReference>
<dbReference type="GO" id="GO:0004612">
    <property type="term" value="F:phosphoenolpyruvate carboxykinase (ATP) activity"/>
    <property type="evidence" value="ECO:0007669"/>
    <property type="project" value="UniProtKB-EC"/>
</dbReference>
<evidence type="ECO:0000256" key="6">
    <source>
        <dbReference type="ARBA" id="ARBA00022490"/>
    </source>
</evidence>
<dbReference type="Gene3D" id="2.170.8.10">
    <property type="entry name" value="Phosphoenolpyruvate Carboxykinase, domain 2"/>
    <property type="match status" value="1"/>
</dbReference>
<dbReference type="PANTHER" id="PTHR30031">
    <property type="entry name" value="PHOSPHOENOLPYRUVATE CARBOXYKINASE ATP"/>
    <property type="match status" value="1"/>
</dbReference>
<dbReference type="CDD" id="cd00484">
    <property type="entry name" value="PEPCK_ATP"/>
    <property type="match status" value="1"/>
</dbReference>
<evidence type="ECO:0000256" key="4">
    <source>
        <dbReference type="ARBA" id="ARBA00012363"/>
    </source>
</evidence>
<keyword evidence="6" id="KW-0963">Cytoplasm</keyword>
<dbReference type="FunFam" id="3.40.449.10:FF:000009">
    <property type="entry name" value="Uncharacterized protein"/>
    <property type="match status" value="1"/>
</dbReference>
<keyword evidence="9" id="KW-0067">ATP-binding</keyword>
<dbReference type="InterPro" id="IPR015994">
    <property type="entry name" value="PEPCK_ATP_CS"/>
</dbReference>
<comment type="similarity">
    <text evidence="3">Belongs to the phosphoenolpyruvate carboxykinase (ATP) family.</text>
</comment>
<comment type="catalytic activity">
    <reaction evidence="11">
        <text>oxaloacetate + ATP = phosphoenolpyruvate + ADP + CO2</text>
        <dbReference type="Rhea" id="RHEA:18617"/>
        <dbReference type="ChEBI" id="CHEBI:16452"/>
        <dbReference type="ChEBI" id="CHEBI:16526"/>
        <dbReference type="ChEBI" id="CHEBI:30616"/>
        <dbReference type="ChEBI" id="CHEBI:58702"/>
        <dbReference type="ChEBI" id="CHEBI:456216"/>
        <dbReference type="EC" id="4.1.1.49"/>
    </reaction>
</comment>
<dbReference type="Gene3D" id="3.40.449.10">
    <property type="entry name" value="Phosphoenolpyruvate Carboxykinase, domain 1"/>
    <property type="match status" value="1"/>
</dbReference>
<dbReference type="PROSITE" id="PS00532">
    <property type="entry name" value="PEPCK_ATP"/>
    <property type="match status" value="1"/>
</dbReference>
<dbReference type="SUPFAM" id="SSF68923">
    <property type="entry name" value="PEP carboxykinase N-terminal domain"/>
    <property type="match status" value="1"/>
</dbReference>
<dbReference type="GO" id="GO:0005524">
    <property type="term" value="F:ATP binding"/>
    <property type="evidence" value="ECO:0007669"/>
    <property type="project" value="UniProtKB-KW"/>
</dbReference>
<dbReference type="FunFam" id="2.170.8.10:FF:000001">
    <property type="entry name" value="Phosphoenolpyruvate carboxykinase (ATP)"/>
    <property type="match status" value="1"/>
</dbReference>
<organism evidence="13 14">
    <name type="scientific">Symbiochloris irregularis</name>
    <dbReference type="NCBI Taxonomy" id="706552"/>
    <lineage>
        <taxon>Eukaryota</taxon>
        <taxon>Viridiplantae</taxon>
        <taxon>Chlorophyta</taxon>
        <taxon>core chlorophytes</taxon>
        <taxon>Trebouxiophyceae</taxon>
        <taxon>Trebouxiales</taxon>
        <taxon>Trebouxiaceae</taxon>
        <taxon>Symbiochloris</taxon>
    </lineage>
</organism>
<dbReference type="Pfam" id="PF01293">
    <property type="entry name" value="PEPCK_ATP"/>
    <property type="match status" value="1"/>
</dbReference>
<sequence>MQRVFSAIMENGHSADFEAADERGNSIWRLHEGISNPSRAVNLQDLRRLQTSVTKPRQDEGVNQQQLDSLSETLKSTARLKGPTVQKGEGQASKVPPSPKKAPGSHHQFVAAMSDSGLKGTTVYHNATPAELYEKAMTFEPGTHLVSSGALATLSGAKTGRSPKDKRVVRESGSENNIWWHKGSNGSPNFEMDEHTFILNRERAVDYLNMLERLYVFDGFAGWDPQSRIKVRVVCARAYHALFMHNMLIRPTDSELATFGTPDFTIFNAGAFPVNRHTSYMSSSTSIDVNLRSGEMVILGTQYAGEMKKGVFSIMHYLMPKIGILSLHSGCNEGKDGDVSLFFGLSGTGKTTLSTDPQRPLIGDDEHCWSDTGVFNIEGGCYAKCIGLKQSSEPEIYKAIRFGCVLENVVFDENTRNVDFESNAVTENTRASYPIDYIDNAKVPCMGGHPKNLILLCCDAFGVLPPVSRLTTSQAMYHFISGYTAKVAGTEEGVTEPEATFSACFGGAFLMWHPMKYGVGKRIKLRNTRAIIDAIHSGELAAAQTETTPIFNLEVPTSVTNVPSEVLKPINAWKDKSSFNDTLEHLADLYTANFEKYASGGGFVNAEVASQILDAGPQRSDGGRRQSNGNARFSLVL</sequence>
<comment type="caution">
    <text evidence="13">The sequence shown here is derived from an EMBL/GenBank/DDBJ whole genome shotgun (WGS) entry which is preliminary data.</text>
</comment>
<evidence type="ECO:0000256" key="12">
    <source>
        <dbReference type="SAM" id="MobiDB-lite"/>
    </source>
</evidence>
<evidence type="ECO:0000256" key="2">
    <source>
        <dbReference type="ARBA" id="ARBA00004742"/>
    </source>
</evidence>
<dbReference type="NCBIfam" id="TIGR00224">
    <property type="entry name" value="pckA"/>
    <property type="match status" value="1"/>
</dbReference>
<dbReference type="HAMAP" id="MF_00453">
    <property type="entry name" value="PEPCK_ATP"/>
    <property type="match status" value="1"/>
</dbReference>
<keyword evidence="8" id="KW-0210">Decarboxylase</keyword>
<dbReference type="EC" id="4.1.1.49" evidence="4"/>
<evidence type="ECO:0000256" key="7">
    <source>
        <dbReference type="ARBA" id="ARBA00022741"/>
    </source>
</evidence>
<dbReference type="AlphaFoldDB" id="A0AAW1PJE2"/>
<reference evidence="13 14" key="1">
    <citation type="journal article" date="2024" name="Nat. Commun.">
        <title>Phylogenomics reveals the evolutionary origins of lichenization in chlorophyte algae.</title>
        <authorList>
            <person name="Puginier C."/>
            <person name="Libourel C."/>
            <person name="Otte J."/>
            <person name="Skaloud P."/>
            <person name="Haon M."/>
            <person name="Grisel S."/>
            <person name="Petersen M."/>
            <person name="Berrin J.G."/>
            <person name="Delaux P.M."/>
            <person name="Dal Grande F."/>
            <person name="Keller J."/>
        </authorList>
    </citation>
    <scope>NUCLEOTIDE SEQUENCE [LARGE SCALE GENOMIC DNA]</scope>
    <source>
        <strain evidence="13 14">SAG 2036</strain>
    </source>
</reference>
<comment type="pathway">
    <text evidence="2">Carbohydrate biosynthesis; gluconeogenesis.</text>
</comment>
<keyword evidence="10" id="KW-0456">Lyase</keyword>
<dbReference type="InterPro" id="IPR013035">
    <property type="entry name" value="PEP_carboxykinase_C"/>
</dbReference>
<dbReference type="SUPFAM" id="SSF53795">
    <property type="entry name" value="PEP carboxykinase-like"/>
    <property type="match status" value="1"/>
</dbReference>
<feature type="region of interest" description="Disordered" evidence="12">
    <location>
        <begin position="79"/>
        <end position="106"/>
    </location>
</feature>